<dbReference type="Gene3D" id="1.20.1250.20">
    <property type="entry name" value="MFS general substrate transporter like domains"/>
    <property type="match status" value="1"/>
</dbReference>
<accession>A0A9W9WT45</accession>
<dbReference type="InterPro" id="IPR005828">
    <property type="entry name" value="MFS_sugar_transport-like"/>
</dbReference>
<dbReference type="PANTHER" id="PTHR48022:SF57">
    <property type="entry name" value="MALTOSE TRANSPORTER, PUTATIVE (AFU_ORTHOLOGUE AFUA_4G00150)-RELATED"/>
    <property type="match status" value="1"/>
</dbReference>
<evidence type="ECO:0000313" key="10">
    <source>
        <dbReference type="Proteomes" id="UP001148312"/>
    </source>
</evidence>
<evidence type="ECO:0000256" key="4">
    <source>
        <dbReference type="ARBA" id="ARBA00022989"/>
    </source>
</evidence>
<protein>
    <recommendedName>
        <fullName evidence="8">Major facilitator superfamily (MFS) profile domain-containing protein</fullName>
    </recommendedName>
</protein>
<comment type="caution">
    <text evidence="9">The sequence shown here is derived from an EMBL/GenBank/DDBJ whole genome shotgun (WGS) entry which is preliminary data.</text>
</comment>
<name>A0A9W9WT45_9EURO</name>
<dbReference type="InterPro" id="IPR020846">
    <property type="entry name" value="MFS_dom"/>
</dbReference>
<feature type="compositionally biased region" description="Polar residues" evidence="6">
    <location>
        <begin position="1"/>
        <end position="11"/>
    </location>
</feature>
<keyword evidence="5 7" id="KW-0472">Membrane</keyword>
<feature type="domain" description="Major facilitator superfamily (MFS) profile" evidence="8">
    <location>
        <begin position="66"/>
        <end position="535"/>
    </location>
</feature>
<evidence type="ECO:0000256" key="6">
    <source>
        <dbReference type="SAM" id="MobiDB-lite"/>
    </source>
</evidence>
<dbReference type="FunFam" id="1.20.1250.20:FF:000078">
    <property type="entry name" value="MFS maltose transporter, putative"/>
    <property type="match status" value="1"/>
</dbReference>
<feature type="transmembrane region" description="Helical" evidence="7">
    <location>
        <begin position="144"/>
        <end position="168"/>
    </location>
</feature>
<evidence type="ECO:0000313" key="9">
    <source>
        <dbReference type="EMBL" id="KAJ5475010.1"/>
    </source>
</evidence>
<dbReference type="Proteomes" id="UP001148312">
    <property type="component" value="Unassembled WGS sequence"/>
</dbReference>
<dbReference type="GO" id="GO:0005351">
    <property type="term" value="F:carbohydrate:proton symporter activity"/>
    <property type="evidence" value="ECO:0007669"/>
    <property type="project" value="TreeGrafter"/>
</dbReference>
<dbReference type="PANTHER" id="PTHR48022">
    <property type="entry name" value="PLASTIDIC GLUCOSE TRANSPORTER 4"/>
    <property type="match status" value="1"/>
</dbReference>
<dbReference type="EMBL" id="JAPWDQ010000012">
    <property type="protein sequence ID" value="KAJ5475010.1"/>
    <property type="molecule type" value="Genomic_DNA"/>
</dbReference>
<evidence type="ECO:0000256" key="5">
    <source>
        <dbReference type="ARBA" id="ARBA00023136"/>
    </source>
</evidence>
<comment type="similarity">
    <text evidence="2">Belongs to the major facilitator superfamily. Sugar transporter (TC 2.A.1.1) family.</text>
</comment>
<dbReference type="Pfam" id="PF00083">
    <property type="entry name" value="Sugar_tr"/>
    <property type="match status" value="2"/>
</dbReference>
<proteinExistence type="inferred from homology"/>
<dbReference type="SUPFAM" id="SSF103473">
    <property type="entry name" value="MFS general substrate transporter"/>
    <property type="match status" value="2"/>
</dbReference>
<sequence>MSVSSQETSTPMEKPMHHEVEKVEVEQTEKVLGDGDLLSEAAAAENKEHEMGVWEAAKKHPWACLWAFTMCFTIVMESFDMFLNGNFVAQSAFQKKYGVRVGDGYVIPTKWQTALFQSGQCGAFVGVFVAGPITNRIGYRWTTILALIMMNATIFISFFADSLALLVVGQALEGVPWGFFIANAPAYASEVVPLALRGACTATLQMSWSIGSIIVAAATYSYNKRTDEWAWRAPLALQWLFPVSVDPRSLTYKVDYRSNSLKLIILTNIEKTPLLVLLFFAPESPWWLIRRGRKAEALRSIERLGDGNPENTQQSLAMMERTVEIEAQMGGSPNLLDLFKGVDLRRTTITCLVYASQNFAGNLIANQATFFFEQAGISHDMSFQLNLVNSCLQFIANALSWFLTPYFGRRTIYLWGTATNITLLFILGIVASIPQNPATNYVQAVLGILISFVFAGSIGPISYTIISETSSVRLRALSTGVGRAAYYVAEIPMIYLASQMLNATGWDLAGKCGYVWGATAVVCWVSAYFFLPELKDRSYRELDILFNRKTPARKFRSTVIDVRENH</sequence>
<dbReference type="RefSeq" id="XP_056786768.1">
    <property type="nucleotide sequence ID" value="XM_056937676.1"/>
</dbReference>
<dbReference type="GO" id="GO:0016020">
    <property type="term" value="C:membrane"/>
    <property type="evidence" value="ECO:0007669"/>
    <property type="project" value="UniProtKB-SubCell"/>
</dbReference>
<feature type="transmembrane region" description="Helical" evidence="7">
    <location>
        <begin position="441"/>
        <end position="463"/>
    </location>
</feature>
<evidence type="ECO:0000256" key="7">
    <source>
        <dbReference type="SAM" id="Phobius"/>
    </source>
</evidence>
<organism evidence="9 10">
    <name type="scientific">Penicillium diatomitis</name>
    <dbReference type="NCBI Taxonomy" id="2819901"/>
    <lineage>
        <taxon>Eukaryota</taxon>
        <taxon>Fungi</taxon>
        <taxon>Dikarya</taxon>
        <taxon>Ascomycota</taxon>
        <taxon>Pezizomycotina</taxon>
        <taxon>Eurotiomycetes</taxon>
        <taxon>Eurotiomycetidae</taxon>
        <taxon>Eurotiales</taxon>
        <taxon>Aspergillaceae</taxon>
        <taxon>Penicillium</taxon>
    </lineage>
</organism>
<dbReference type="PROSITE" id="PS00217">
    <property type="entry name" value="SUGAR_TRANSPORT_2"/>
    <property type="match status" value="1"/>
</dbReference>
<evidence type="ECO:0000256" key="2">
    <source>
        <dbReference type="ARBA" id="ARBA00010992"/>
    </source>
</evidence>
<evidence type="ECO:0000259" key="8">
    <source>
        <dbReference type="PROSITE" id="PS50850"/>
    </source>
</evidence>
<feature type="region of interest" description="Disordered" evidence="6">
    <location>
        <begin position="1"/>
        <end position="20"/>
    </location>
</feature>
<comment type="subcellular location">
    <subcellularLocation>
        <location evidence="1">Membrane</location>
        <topology evidence="1">Multi-pass membrane protein</topology>
    </subcellularLocation>
</comment>
<keyword evidence="10" id="KW-1185">Reference proteome</keyword>
<feature type="transmembrane region" description="Helical" evidence="7">
    <location>
        <begin position="513"/>
        <end position="531"/>
    </location>
</feature>
<dbReference type="InterPro" id="IPR005829">
    <property type="entry name" value="Sugar_transporter_CS"/>
</dbReference>
<dbReference type="FunFam" id="1.20.1250.20:FF:001520">
    <property type="entry name" value="Os07g0131200 protein"/>
    <property type="match status" value="1"/>
</dbReference>
<dbReference type="InterPro" id="IPR036259">
    <property type="entry name" value="MFS_trans_sf"/>
</dbReference>
<dbReference type="InterPro" id="IPR050360">
    <property type="entry name" value="MFS_Sugar_Transporters"/>
</dbReference>
<evidence type="ECO:0000256" key="1">
    <source>
        <dbReference type="ARBA" id="ARBA00004141"/>
    </source>
</evidence>
<evidence type="ECO:0000256" key="3">
    <source>
        <dbReference type="ARBA" id="ARBA00022692"/>
    </source>
</evidence>
<dbReference type="AlphaFoldDB" id="A0A9W9WT45"/>
<reference evidence="9" key="2">
    <citation type="journal article" date="2023" name="IMA Fungus">
        <title>Comparative genomic study of the Penicillium genus elucidates a diverse pangenome and 15 lateral gene transfer events.</title>
        <authorList>
            <person name="Petersen C."/>
            <person name="Sorensen T."/>
            <person name="Nielsen M.R."/>
            <person name="Sondergaard T.E."/>
            <person name="Sorensen J.L."/>
            <person name="Fitzpatrick D.A."/>
            <person name="Frisvad J.C."/>
            <person name="Nielsen K.L."/>
        </authorList>
    </citation>
    <scope>NUCLEOTIDE SEQUENCE</scope>
    <source>
        <strain evidence="9">IBT 30728</strain>
    </source>
</reference>
<reference evidence="9" key="1">
    <citation type="submission" date="2022-12" db="EMBL/GenBank/DDBJ databases">
        <authorList>
            <person name="Petersen C."/>
        </authorList>
    </citation>
    <scope>NUCLEOTIDE SEQUENCE</scope>
    <source>
        <strain evidence="9">IBT 30728</strain>
    </source>
</reference>
<gene>
    <name evidence="9" type="ORF">N7539_008076</name>
</gene>
<keyword evidence="3 7" id="KW-0812">Transmembrane</keyword>
<dbReference type="GeneID" id="81627926"/>
<keyword evidence="4 7" id="KW-1133">Transmembrane helix</keyword>
<dbReference type="PROSITE" id="PS50850">
    <property type="entry name" value="MFS"/>
    <property type="match status" value="1"/>
</dbReference>
<feature type="transmembrane region" description="Helical" evidence="7">
    <location>
        <begin position="412"/>
        <end position="435"/>
    </location>
</feature>
<feature type="transmembrane region" description="Helical" evidence="7">
    <location>
        <begin position="484"/>
        <end position="501"/>
    </location>
</feature>